<accession>A0A219ANN0</accession>
<evidence type="ECO:0000313" key="3">
    <source>
        <dbReference type="EMBL" id="OWT42448.1"/>
    </source>
</evidence>
<feature type="region of interest" description="Disordered" evidence="1">
    <location>
        <begin position="30"/>
        <end position="50"/>
    </location>
</feature>
<dbReference type="RefSeq" id="XP_022284967.1">
    <property type="nucleotide sequence ID" value="XM_022430141.1"/>
</dbReference>
<evidence type="ECO:0000259" key="2">
    <source>
        <dbReference type="Pfam" id="PF10551"/>
    </source>
</evidence>
<feature type="region of interest" description="Disordered" evidence="1">
    <location>
        <begin position="680"/>
        <end position="786"/>
    </location>
</feature>
<feature type="domain" description="MULE transposase" evidence="2">
    <location>
        <begin position="299"/>
        <end position="395"/>
    </location>
</feature>
<dbReference type="GeneID" id="28854127"/>
<dbReference type="EMBL" id="LSBJ02000015">
    <property type="protein sequence ID" value="OWT42448.1"/>
    <property type="molecule type" value="Genomic_DNA"/>
</dbReference>
<feature type="compositionally biased region" description="Polar residues" evidence="1">
    <location>
        <begin position="752"/>
        <end position="761"/>
    </location>
</feature>
<dbReference type="InterPro" id="IPR018289">
    <property type="entry name" value="MULE_transposase_dom"/>
</dbReference>
<evidence type="ECO:0000313" key="4">
    <source>
        <dbReference type="Proteomes" id="UP000078397"/>
    </source>
</evidence>
<reference evidence="3 4" key="1">
    <citation type="journal article" date="2016" name="PLoS Pathog.">
        <title>Biosynthesis of antibiotic leucinostatins in bio-control fungus Purpureocillium lilacinum and their inhibition on phytophthora revealed by genome mining.</title>
        <authorList>
            <person name="Wang G."/>
            <person name="Liu Z."/>
            <person name="Lin R."/>
            <person name="Li E."/>
            <person name="Mao Z."/>
            <person name="Ling J."/>
            <person name="Yang Y."/>
            <person name="Yin W.B."/>
            <person name="Xie B."/>
        </authorList>
    </citation>
    <scope>NUCLEOTIDE SEQUENCE [LARGE SCALE GENOMIC DNA]</scope>
    <source>
        <strain evidence="3">170</strain>
    </source>
</reference>
<feature type="compositionally biased region" description="Basic and acidic residues" evidence="1">
    <location>
        <begin position="776"/>
        <end position="786"/>
    </location>
</feature>
<evidence type="ECO:0000256" key="1">
    <source>
        <dbReference type="SAM" id="MobiDB-lite"/>
    </source>
</evidence>
<comment type="caution">
    <text evidence="3">The sequence shown here is derived from an EMBL/GenBank/DDBJ whole genome shotgun (WGS) entry which is preliminary data.</text>
</comment>
<name>A0A219ANN0_METCM</name>
<dbReference type="PANTHER" id="PTHR31569:SF4">
    <property type="entry name" value="SWIM-TYPE DOMAIN-CONTAINING PROTEIN"/>
    <property type="match status" value="1"/>
</dbReference>
<dbReference type="Proteomes" id="UP000078397">
    <property type="component" value="Unassembled WGS sequence"/>
</dbReference>
<dbReference type="AlphaFoldDB" id="A0A219ANN0"/>
<protein>
    <submittedName>
        <fullName evidence="3">Transposase</fullName>
    </submittedName>
</protein>
<keyword evidence="4" id="KW-1185">Reference proteome</keyword>
<sequence>MLIRSVLNTIALQAVDKTLLMLAMAHPPGFPEPSETLPVDSADESISDSDECNEIDESEDWNGEPWEAVFPSDSPLLTTTYESLELLLDSLKEFCVQNRMGLITIRSQKNKAKTRTIKCELVCDKSRYYKPRESIAKIRNTNTTKLAANCPFKVIVQSLHANNYEWSMRVVSSLHRDHGPSQGLTEHYQWRKLTDEQMNLLKDLCLDKTISSRSVHKQLCQKWPQIAIRRTDIYNWRWKVNQAKRQGYGPANDFVRTLSESKRVWIWGLDWIHDEFRFRNAAWAYHKGGKMWQQFSSCLQIDATYKTNCYKMPLVTVVTVSSEKTSMPICYGLLNNEQVATYEWFLQQLSRFQQAGNIAPPKVIITDKDDQLRAAARQIFPNAQLQLCVFHINSNVVLSIKKWWKKTDGSETDSDSDNADTADIQEMERGNVNVKDMKDSKLGPVPKRVLKTRAGLYLLWRHMERILSYLKSTYLPLKKEWACCYTRHYRNFGLITTAPAESNHHSLKTYNLSLRSDLPDVEEATASQTVDKRLLYKDKIQQANTTIRNQFSGREWLGQLPLSVTRWALDQLNEIHRLMESGQISKKPLLACTGSTKAQYGLPCAHMLLRLADQDKPLKREDLDPFWHIKRSREIDDPLLQVQRPPMGIPKGSAPNSANSACGHPKLLLHFQLALLGALPKGQPQNGEPFGNERAIPDHQLAPQGSTRSGVKRSARRNYSQFELGSTLDEEDAADLPDQQQPRRKRSKVSARVTTRVTRQQAKGHRGGNNPAKQHHSPDVEEDHKITKILLAKRQKKWKEKEKVGDSIVVATD</sequence>
<dbReference type="OrthoDB" id="4915290at2759"/>
<dbReference type="PANTHER" id="PTHR31569">
    <property type="entry name" value="SWIM-TYPE DOMAIN-CONTAINING PROTEIN"/>
    <property type="match status" value="1"/>
</dbReference>
<organism evidence="3 4">
    <name type="scientific">Pochonia chlamydosporia 170</name>
    <dbReference type="NCBI Taxonomy" id="1380566"/>
    <lineage>
        <taxon>Eukaryota</taxon>
        <taxon>Fungi</taxon>
        <taxon>Dikarya</taxon>
        <taxon>Ascomycota</taxon>
        <taxon>Pezizomycotina</taxon>
        <taxon>Sordariomycetes</taxon>
        <taxon>Hypocreomycetidae</taxon>
        <taxon>Hypocreales</taxon>
        <taxon>Clavicipitaceae</taxon>
        <taxon>Pochonia</taxon>
    </lineage>
</organism>
<dbReference type="InterPro" id="IPR052579">
    <property type="entry name" value="Zinc_finger_SWIM"/>
</dbReference>
<proteinExistence type="predicted"/>
<dbReference type="Pfam" id="PF10551">
    <property type="entry name" value="MULE"/>
    <property type="match status" value="1"/>
</dbReference>
<feature type="compositionally biased region" description="Acidic residues" evidence="1">
    <location>
        <begin position="41"/>
        <end position="50"/>
    </location>
</feature>
<dbReference type="KEGG" id="pchm:VFPPC_18548"/>
<gene>
    <name evidence="3" type="ORF">VFPPC_18548</name>
</gene>